<comment type="similarity">
    <text evidence="1 7">Belongs to the acylphosphatase family.</text>
</comment>
<dbReference type="PRINTS" id="PR00112">
    <property type="entry name" value="ACYLPHPHTASE"/>
</dbReference>
<reference evidence="10" key="1">
    <citation type="submission" date="2025-08" db="UniProtKB">
        <authorList>
            <consortium name="RefSeq"/>
        </authorList>
    </citation>
    <scope>IDENTIFICATION</scope>
    <source>
        <strain evidence="10">11010-0011.00</strain>
        <tissue evidence="10">Whole body</tissue>
    </source>
</reference>
<keyword evidence="9" id="KW-1185">Reference proteome</keyword>
<dbReference type="PANTHER" id="PTHR10029:SF3">
    <property type="entry name" value="ACYLPHOSPHATASE-RELATED"/>
    <property type="match status" value="1"/>
</dbReference>
<feature type="domain" description="Acylphosphatase-like" evidence="8">
    <location>
        <begin position="6"/>
        <end position="96"/>
    </location>
</feature>
<evidence type="ECO:0000256" key="5">
    <source>
        <dbReference type="PROSITE-ProRule" id="PRU00520"/>
    </source>
</evidence>
<organism evidence="9 10">
    <name type="scientific">Drosophila lebanonensis</name>
    <name type="common">Fruit fly</name>
    <name type="synonym">Scaptodrosophila lebanonensis</name>
    <dbReference type="NCBI Taxonomy" id="7225"/>
    <lineage>
        <taxon>Eukaryota</taxon>
        <taxon>Metazoa</taxon>
        <taxon>Ecdysozoa</taxon>
        <taxon>Arthropoda</taxon>
        <taxon>Hexapoda</taxon>
        <taxon>Insecta</taxon>
        <taxon>Pterygota</taxon>
        <taxon>Neoptera</taxon>
        <taxon>Endopterygota</taxon>
        <taxon>Diptera</taxon>
        <taxon>Brachycera</taxon>
        <taxon>Muscomorpha</taxon>
        <taxon>Ephydroidea</taxon>
        <taxon>Drosophilidae</taxon>
        <taxon>Scaptodrosophila</taxon>
    </lineage>
</organism>
<dbReference type="GO" id="GO:0003998">
    <property type="term" value="F:acylphosphatase activity"/>
    <property type="evidence" value="ECO:0007669"/>
    <property type="project" value="UniProtKB-EC"/>
</dbReference>
<evidence type="ECO:0000256" key="6">
    <source>
        <dbReference type="RuleBase" id="RU000553"/>
    </source>
</evidence>
<dbReference type="Proteomes" id="UP000504634">
    <property type="component" value="Unplaced"/>
</dbReference>
<accession>A0A6J2TKV5</accession>
<dbReference type="EC" id="3.6.1.7" evidence="2 5"/>
<dbReference type="InterPro" id="IPR001792">
    <property type="entry name" value="Acylphosphatase-like_dom"/>
</dbReference>
<dbReference type="PROSITE" id="PS51160">
    <property type="entry name" value="ACYLPHOSPHATASE_3"/>
    <property type="match status" value="1"/>
</dbReference>
<dbReference type="InterPro" id="IPR036046">
    <property type="entry name" value="Acylphosphatase-like_dom_sf"/>
</dbReference>
<dbReference type="PANTHER" id="PTHR10029">
    <property type="entry name" value="ACYLPHOSPHATASE"/>
    <property type="match status" value="1"/>
</dbReference>
<gene>
    <name evidence="10" type="primary">LOC115626128</name>
</gene>
<dbReference type="InterPro" id="IPR017968">
    <property type="entry name" value="Acylphosphatase_CS"/>
</dbReference>
<evidence type="ECO:0000256" key="4">
    <source>
        <dbReference type="ARBA" id="ARBA00047645"/>
    </source>
</evidence>
<dbReference type="GeneID" id="115626128"/>
<evidence type="ECO:0000256" key="2">
    <source>
        <dbReference type="ARBA" id="ARBA00012150"/>
    </source>
</evidence>
<dbReference type="Gene3D" id="3.30.70.100">
    <property type="match status" value="1"/>
</dbReference>
<dbReference type="Pfam" id="PF00708">
    <property type="entry name" value="Acylphosphatase"/>
    <property type="match status" value="1"/>
</dbReference>
<feature type="active site" evidence="5">
    <location>
        <position position="39"/>
    </location>
</feature>
<protein>
    <recommendedName>
        <fullName evidence="2 5">Acylphosphatase</fullName>
        <ecNumber evidence="2 5">3.6.1.7</ecNumber>
    </recommendedName>
</protein>
<evidence type="ECO:0000256" key="7">
    <source>
        <dbReference type="RuleBase" id="RU004168"/>
    </source>
</evidence>
<evidence type="ECO:0000256" key="3">
    <source>
        <dbReference type="ARBA" id="ARBA00022801"/>
    </source>
</evidence>
<evidence type="ECO:0000313" key="9">
    <source>
        <dbReference type="Proteomes" id="UP000504634"/>
    </source>
</evidence>
<evidence type="ECO:0000313" key="10">
    <source>
        <dbReference type="RefSeq" id="XP_030377241.1"/>
    </source>
</evidence>
<dbReference type="PROSITE" id="PS00150">
    <property type="entry name" value="ACYLPHOSPHATASE_1"/>
    <property type="match status" value="1"/>
</dbReference>
<dbReference type="PROSITE" id="PS00151">
    <property type="entry name" value="ACYLPHOSPHATASE_2"/>
    <property type="match status" value="1"/>
</dbReference>
<proteinExistence type="inferred from homology"/>
<name>A0A6J2TKV5_DROLE</name>
<evidence type="ECO:0000256" key="1">
    <source>
        <dbReference type="ARBA" id="ARBA00005614"/>
    </source>
</evidence>
<keyword evidence="3 5" id="KW-0378">Hydrolase</keyword>
<comment type="catalytic activity">
    <reaction evidence="4 5 6">
        <text>an acyl phosphate + H2O = a carboxylate + phosphate + H(+)</text>
        <dbReference type="Rhea" id="RHEA:14965"/>
        <dbReference type="ChEBI" id="CHEBI:15377"/>
        <dbReference type="ChEBI" id="CHEBI:15378"/>
        <dbReference type="ChEBI" id="CHEBI:29067"/>
        <dbReference type="ChEBI" id="CHEBI:43474"/>
        <dbReference type="ChEBI" id="CHEBI:59918"/>
        <dbReference type="EC" id="3.6.1.7"/>
    </reaction>
</comment>
<dbReference type="InterPro" id="IPR020456">
    <property type="entry name" value="Acylphosphatase"/>
</dbReference>
<dbReference type="SUPFAM" id="SSF54975">
    <property type="entry name" value="Acylphosphatase/BLUF domain-like"/>
    <property type="match status" value="1"/>
</dbReference>
<evidence type="ECO:0000259" key="8">
    <source>
        <dbReference type="PROSITE" id="PS51160"/>
    </source>
</evidence>
<sequence length="108" mass="12568">MSVVYSCEFEVYGKVQGVYFRKHAEQKAKSLGLRGWCMNTKEGTVKGYIEGPIRSIYVMKEWLKNTGSPMSDIKKTEFSTPRKSREYGFVSFTIRPDVIRRAKERKTQ</sequence>
<dbReference type="RefSeq" id="XP_030377241.1">
    <property type="nucleotide sequence ID" value="XM_030521381.1"/>
</dbReference>
<dbReference type="AlphaFoldDB" id="A0A6J2TKV5"/>
<dbReference type="FunFam" id="3.30.70.100:FF:000011">
    <property type="entry name" value="Acylphosphatase"/>
    <property type="match status" value="1"/>
</dbReference>
<feature type="active site" evidence="5">
    <location>
        <position position="21"/>
    </location>
</feature>
<dbReference type="OrthoDB" id="7961613at2759"/>